<organism evidence="1 2">
    <name type="scientific">Saponaria officinalis</name>
    <name type="common">Common soapwort</name>
    <name type="synonym">Lychnis saponaria</name>
    <dbReference type="NCBI Taxonomy" id="3572"/>
    <lineage>
        <taxon>Eukaryota</taxon>
        <taxon>Viridiplantae</taxon>
        <taxon>Streptophyta</taxon>
        <taxon>Embryophyta</taxon>
        <taxon>Tracheophyta</taxon>
        <taxon>Spermatophyta</taxon>
        <taxon>Magnoliopsida</taxon>
        <taxon>eudicotyledons</taxon>
        <taxon>Gunneridae</taxon>
        <taxon>Pentapetalae</taxon>
        <taxon>Caryophyllales</taxon>
        <taxon>Caryophyllaceae</taxon>
        <taxon>Caryophylleae</taxon>
        <taxon>Saponaria</taxon>
    </lineage>
</organism>
<gene>
    <name evidence="1" type="ORF">RND81_06G214800</name>
</gene>
<dbReference type="EMBL" id="JBDFQZ010000006">
    <property type="protein sequence ID" value="KAK9716158.1"/>
    <property type="molecule type" value="Genomic_DNA"/>
</dbReference>
<evidence type="ECO:0000313" key="2">
    <source>
        <dbReference type="Proteomes" id="UP001443914"/>
    </source>
</evidence>
<keyword evidence="2" id="KW-1185">Reference proteome</keyword>
<protein>
    <submittedName>
        <fullName evidence="1">Uncharacterized protein</fullName>
    </submittedName>
</protein>
<comment type="caution">
    <text evidence="1">The sequence shown here is derived from an EMBL/GenBank/DDBJ whole genome shotgun (WGS) entry which is preliminary data.</text>
</comment>
<dbReference type="AlphaFoldDB" id="A0AAW1KE95"/>
<proteinExistence type="predicted"/>
<reference evidence="1" key="1">
    <citation type="submission" date="2024-03" db="EMBL/GenBank/DDBJ databases">
        <title>WGS assembly of Saponaria officinalis var. Norfolk2.</title>
        <authorList>
            <person name="Jenkins J."/>
            <person name="Shu S."/>
            <person name="Grimwood J."/>
            <person name="Barry K."/>
            <person name="Goodstein D."/>
            <person name="Schmutz J."/>
            <person name="Leebens-Mack J."/>
            <person name="Osbourn A."/>
        </authorList>
    </citation>
    <scope>NUCLEOTIDE SEQUENCE [LARGE SCALE GENOMIC DNA]</scope>
    <source>
        <strain evidence="1">JIC</strain>
    </source>
</reference>
<dbReference type="Proteomes" id="UP001443914">
    <property type="component" value="Unassembled WGS sequence"/>
</dbReference>
<evidence type="ECO:0000313" key="1">
    <source>
        <dbReference type="EMBL" id="KAK9716158.1"/>
    </source>
</evidence>
<accession>A0AAW1KE95</accession>
<dbReference type="InterPro" id="IPR036047">
    <property type="entry name" value="F-box-like_dom_sf"/>
</dbReference>
<dbReference type="SUPFAM" id="SSF81383">
    <property type="entry name" value="F-box domain"/>
    <property type="match status" value="1"/>
</dbReference>
<sequence>MTVTLLGKRKQDDITDDDVRWFTMQTLYGGNPNLCWACRGNKWNRPERAAKLLYNRNRYIREATSAFKLTPTKDCDIKGSMWSVMSDRELVELQIFSRLPMSTGRKVREVCKAWGQWYVESAA</sequence>
<name>A0AAW1KE95_SAPOF</name>